<name>A0A1H4CT44_9BACT</name>
<sequence length="401" mass="44944">MLILNRRRFLQVGSLASASLMLPKFLKAMEMRPLVPAGNKVLVIIQLSGGNDGLNTIVPYRNDIYYRERPTLALKQNAVLTLNDELAIHQNLKGFKALYDDGALGILNNVGYPNPDRSHFRSMDIWHSASPATEIWTDGWIGRYLDAQCKGCDKPTQALEIDDTLSLAMKGSNNKALALTDPARLYGTSNEKYFRDILQQRSADEHEHSNADYLYKTMRETVSSASYIQQQFKAFQTTAAYPNTELGRDMKTIASLILSDINTKVFYVSHGSFDTHVNQQDQQGRLFNQLSDAVTAFSNDLKQHHRFEDVVVVTFSEFGRRVSQNASGGTDHGTANNMFIIGGGLKQAGILNDGPNLSELQDGDLRYKVDFKSVYATLLSNWLNANDKEILKQQYPLLSFV</sequence>
<evidence type="ECO:0000313" key="1">
    <source>
        <dbReference type="EMBL" id="SEA63489.1"/>
    </source>
</evidence>
<dbReference type="PANTHER" id="PTHR43737:SF1">
    <property type="entry name" value="DUF1501 DOMAIN-CONTAINING PROTEIN"/>
    <property type="match status" value="1"/>
</dbReference>
<proteinExistence type="predicted"/>
<evidence type="ECO:0000313" key="2">
    <source>
        <dbReference type="Proteomes" id="UP000199656"/>
    </source>
</evidence>
<dbReference type="InterPro" id="IPR006311">
    <property type="entry name" value="TAT_signal"/>
</dbReference>
<dbReference type="OrthoDB" id="9779968at2"/>
<accession>A0A1H4CT44</accession>
<protein>
    <submittedName>
        <fullName evidence="1">Uncharacterized conserved protein, DUF1501 family</fullName>
    </submittedName>
</protein>
<dbReference type="PROSITE" id="PS51318">
    <property type="entry name" value="TAT"/>
    <property type="match status" value="1"/>
</dbReference>
<dbReference type="RefSeq" id="WP_089762531.1">
    <property type="nucleotide sequence ID" value="NZ_BKAT01000017.1"/>
</dbReference>
<keyword evidence="2" id="KW-1185">Reference proteome</keyword>
<dbReference type="Pfam" id="PF07394">
    <property type="entry name" value="DUF1501"/>
    <property type="match status" value="1"/>
</dbReference>
<dbReference type="AlphaFoldDB" id="A0A1H4CT44"/>
<organism evidence="1 2">
    <name type="scientific">Chitinophaga terrae</name>
    <name type="common">ex Kim and Jung 2007</name>
    <dbReference type="NCBI Taxonomy" id="408074"/>
    <lineage>
        <taxon>Bacteria</taxon>
        <taxon>Pseudomonadati</taxon>
        <taxon>Bacteroidota</taxon>
        <taxon>Chitinophagia</taxon>
        <taxon>Chitinophagales</taxon>
        <taxon>Chitinophagaceae</taxon>
        <taxon>Chitinophaga</taxon>
    </lineage>
</organism>
<dbReference type="EMBL" id="FNRL01000011">
    <property type="protein sequence ID" value="SEA63489.1"/>
    <property type="molecule type" value="Genomic_DNA"/>
</dbReference>
<dbReference type="InterPro" id="IPR010869">
    <property type="entry name" value="DUF1501"/>
</dbReference>
<reference evidence="2" key="1">
    <citation type="submission" date="2016-10" db="EMBL/GenBank/DDBJ databases">
        <authorList>
            <person name="Varghese N."/>
            <person name="Submissions S."/>
        </authorList>
    </citation>
    <scope>NUCLEOTIDE SEQUENCE [LARGE SCALE GENOMIC DNA]</scope>
    <source>
        <strain evidence="2">DSM 23920</strain>
    </source>
</reference>
<dbReference type="STRING" id="408074.SAMN05660909_02777"/>
<dbReference type="PANTHER" id="PTHR43737">
    <property type="entry name" value="BLL7424 PROTEIN"/>
    <property type="match status" value="1"/>
</dbReference>
<gene>
    <name evidence="1" type="ORF">SAMN05660909_02777</name>
</gene>
<dbReference type="Proteomes" id="UP000199656">
    <property type="component" value="Unassembled WGS sequence"/>
</dbReference>